<evidence type="ECO:0000313" key="2">
    <source>
        <dbReference type="EMBL" id="OJG91328.1"/>
    </source>
</evidence>
<proteinExistence type="predicted"/>
<feature type="transmembrane region" description="Helical" evidence="1">
    <location>
        <begin position="55"/>
        <end position="72"/>
    </location>
</feature>
<evidence type="ECO:0000256" key="1">
    <source>
        <dbReference type="SAM" id="Phobius"/>
    </source>
</evidence>
<gene>
    <name evidence="2" type="ORF">RV15_GL000784</name>
</gene>
<protein>
    <recommendedName>
        <fullName evidence="4">DUF3290 domain-containing protein</fullName>
    </recommendedName>
</protein>
<evidence type="ECO:0008006" key="4">
    <source>
        <dbReference type="Google" id="ProtNLM"/>
    </source>
</evidence>
<accession>A0AA91GHY2</accession>
<keyword evidence="1" id="KW-1133">Transmembrane helix</keyword>
<keyword evidence="1" id="KW-0472">Membrane</keyword>
<comment type="caution">
    <text evidence="2">The sequence shown here is derived from an EMBL/GenBank/DDBJ whole genome shotgun (WGS) entry which is preliminary data.</text>
</comment>
<dbReference type="EMBL" id="JXLC01000015">
    <property type="protein sequence ID" value="OJG91328.1"/>
    <property type="molecule type" value="Genomic_DNA"/>
</dbReference>
<dbReference type="InterPro" id="IPR021707">
    <property type="entry name" value="DUF3290"/>
</dbReference>
<keyword evidence="1" id="KW-0812">Transmembrane</keyword>
<name>A0AA91GHY2_9ENTE</name>
<dbReference type="Pfam" id="PF11694">
    <property type="entry name" value="DUF3290"/>
    <property type="match status" value="1"/>
</dbReference>
<sequence>MEEFLLNFYGIDYLESQSNLNDYIKYFFIFSALIVLIVAFSLYMRHRIQTKYRDLSIITFLLLLFLLGVQYSDYTQNQNKNSQSSQMVNFVKQIAKEKGVDQEEILVNSTQLVDGTLVKIEDSYYKTTLSGDQTSYVLEEAHLMNPEITITK</sequence>
<reference evidence="2 3" key="1">
    <citation type="submission" date="2014-12" db="EMBL/GenBank/DDBJ databases">
        <title>Draft genome sequences of 29 type strains of Enterococci.</title>
        <authorList>
            <person name="Zhong Z."/>
            <person name="Sun Z."/>
            <person name="Liu W."/>
            <person name="Zhang W."/>
            <person name="Zhang H."/>
        </authorList>
    </citation>
    <scope>NUCLEOTIDE SEQUENCE [LARGE SCALE GENOMIC DNA]</scope>
    <source>
        <strain evidence="2 3">DSM 22801</strain>
    </source>
</reference>
<dbReference type="AlphaFoldDB" id="A0AA91GHY2"/>
<evidence type="ECO:0000313" key="3">
    <source>
        <dbReference type="Proteomes" id="UP000183039"/>
    </source>
</evidence>
<organism evidence="2 3">
    <name type="scientific">Enterococcus silesiacus</name>
    <dbReference type="NCBI Taxonomy" id="332949"/>
    <lineage>
        <taxon>Bacteria</taxon>
        <taxon>Bacillati</taxon>
        <taxon>Bacillota</taxon>
        <taxon>Bacilli</taxon>
        <taxon>Lactobacillales</taxon>
        <taxon>Enterococcaceae</taxon>
        <taxon>Enterococcus</taxon>
    </lineage>
</organism>
<dbReference type="Proteomes" id="UP000183039">
    <property type="component" value="Unassembled WGS sequence"/>
</dbReference>
<feature type="transmembrane region" description="Helical" evidence="1">
    <location>
        <begin position="23"/>
        <end position="43"/>
    </location>
</feature>